<name>A0ABN9ACR9_9NEOB</name>
<dbReference type="EMBL" id="CATNWA010000119">
    <property type="protein sequence ID" value="CAI9533234.1"/>
    <property type="molecule type" value="Genomic_DNA"/>
</dbReference>
<evidence type="ECO:0000313" key="2">
    <source>
        <dbReference type="Proteomes" id="UP001162483"/>
    </source>
</evidence>
<comment type="caution">
    <text evidence="1">The sequence shown here is derived from an EMBL/GenBank/DDBJ whole genome shotgun (WGS) entry which is preliminary data.</text>
</comment>
<proteinExistence type="predicted"/>
<sequence length="42" mass="4554">MCQVSTHDVSYQNLHQVVISTRGGAEKSGSNSLFTQCRGLTL</sequence>
<keyword evidence="2" id="KW-1185">Reference proteome</keyword>
<gene>
    <name evidence="1" type="ORF">SPARVUS_LOCUS338807</name>
</gene>
<dbReference type="Proteomes" id="UP001162483">
    <property type="component" value="Unassembled WGS sequence"/>
</dbReference>
<reference evidence="1" key="1">
    <citation type="submission" date="2023-05" db="EMBL/GenBank/DDBJ databases">
        <authorList>
            <person name="Stuckert A."/>
        </authorList>
    </citation>
    <scope>NUCLEOTIDE SEQUENCE</scope>
</reference>
<evidence type="ECO:0000313" key="1">
    <source>
        <dbReference type="EMBL" id="CAI9533234.1"/>
    </source>
</evidence>
<protein>
    <submittedName>
        <fullName evidence="1">Uncharacterized protein</fullName>
    </submittedName>
</protein>
<accession>A0ABN9ACR9</accession>
<organism evidence="1 2">
    <name type="scientific">Staurois parvus</name>
    <dbReference type="NCBI Taxonomy" id="386267"/>
    <lineage>
        <taxon>Eukaryota</taxon>
        <taxon>Metazoa</taxon>
        <taxon>Chordata</taxon>
        <taxon>Craniata</taxon>
        <taxon>Vertebrata</taxon>
        <taxon>Euteleostomi</taxon>
        <taxon>Amphibia</taxon>
        <taxon>Batrachia</taxon>
        <taxon>Anura</taxon>
        <taxon>Neobatrachia</taxon>
        <taxon>Ranoidea</taxon>
        <taxon>Ranidae</taxon>
        <taxon>Staurois</taxon>
    </lineage>
</organism>